<dbReference type="OMA" id="IHPADEW"/>
<evidence type="ECO:0008006" key="3">
    <source>
        <dbReference type="Google" id="ProtNLM"/>
    </source>
</evidence>
<dbReference type="GO" id="GO:0004800">
    <property type="term" value="F:thyroxine 5'-deiodinase activity"/>
    <property type="evidence" value="ECO:0007669"/>
    <property type="project" value="InterPro"/>
</dbReference>
<dbReference type="GO" id="GO:0019954">
    <property type="term" value="P:asexual reproduction"/>
    <property type="evidence" value="ECO:0007669"/>
    <property type="project" value="EnsemblProtists"/>
</dbReference>
<evidence type="ECO:0000313" key="2">
    <source>
        <dbReference type="Proteomes" id="UP000001064"/>
    </source>
</evidence>
<dbReference type="Gene3D" id="3.40.30.10">
    <property type="entry name" value="Glutaredoxin"/>
    <property type="match status" value="1"/>
</dbReference>
<dbReference type="RefSeq" id="XP_003294566.1">
    <property type="nucleotide sequence ID" value="XM_003294518.1"/>
</dbReference>
<reference evidence="2" key="1">
    <citation type="journal article" date="2011" name="Genome Biol.">
        <title>Comparative genomics of the social amoebae Dictyostelium discoideum and Dictyostelium purpureum.</title>
        <authorList>
            <consortium name="US DOE Joint Genome Institute (JGI-PGF)"/>
            <person name="Sucgang R."/>
            <person name="Kuo A."/>
            <person name="Tian X."/>
            <person name="Salerno W."/>
            <person name="Parikh A."/>
            <person name="Feasley C.L."/>
            <person name="Dalin E."/>
            <person name="Tu H."/>
            <person name="Huang E."/>
            <person name="Barry K."/>
            <person name="Lindquist E."/>
            <person name="Shapiro H."/>
            <person name="Bruce D."/>
            <person name="Schmutz J."/>
            <person name="Salamov A."/>
            <person name="Fey P."/>
            <person name="Gaudet P."/>
            <person name="Anjard C."/>
            <person name="Babu M.M."/>
            <person name="Basu S."/>
            <person name="Bushmanova Y."/>
            <person name="van der Wel H."/>
            <person name="Katoh-Kurasawa M."/>
            <person name="Dinh C."/>
            <person name="Coutinho P.M."/>
            <person name="Saito T."/>
            <person name="Elias M."/>
            <person name="Schaap P."/>
            <person name="Kay R.R."/>
            <person name="Henrissat B."/>
            <person name="Eichinger L."/>
            <person name="Rivero F."/>
            <person name="Putnam N.H."/>
            <person name="West C.M."/>
            <person name="Loomis W.F."/>
            <person name="Chisholm R.L."/>
            <person name="Shaulsky G."/>
            <person name="Strassmann J.E."/>
            <person name="Queller D.C."/>
            <person name="Kuspa A."/>
            <person name="Grigoriev I.V."/>
        </authorList>
    </citation>
    <scope>NUCLEOTIDE SEQUENCE [LARGE SCALE GENOMIC DNA]</scope>
    <source>
        <strain evidence="2">QSDP1</strain>
    </source>
</reference>
<accession>F1A4H2</accession>
<dbReference type="GO" id="GO:0031152">
    <property type="term" value="P:aggregation involved in sorocarp development"/>
    <property type="evidence" value="ECO:0007669"/>
    <property type="project" value="EnsemblProtists"/>
</dbReference>
<dbReference type="GO" id="GO:1901261">
    <property type="term" value="P:regulation of sorocarp spore cell differentiation"/>
    <property type="evidence" value="ECO:0007669"/>
    <property type="project" value="EnsemblProtists"/>
</dbReference>
<dbReference type="eggNOG" id="ENOG502S5FA">
    <property type="taxonomic scope" value="Eukaryota"/>
</dbReference>
<proteinExistence type="predicted"/>
<dbReference type="GeneID" id="10506946"/>
<dbReference type="GO" id="GO:0022407">
    <property type="term" value="P:regulation of cell-cell adhesion"/>
    <property type="evidence" value="ECO:0007669"/>
    <property type="project" value="EnsemblProtists"/>
</dbReference>
<dbReference type="PANTHER" id="PTHR11781">
    <property type="entry name" value="IODOTHYRONINE DEIODINASE"/>
    <property type="match status" value="1"/>
</dbReference>
<dbReference type="InterPro" id="IPR000643">
    <property type="entry name" value="Iodothyronine_deiodinase"/>
</dbReference>
<dbReference type="AlphaFoldDB" id="F1A4H2"/>
<dbReference type="EMBL" id="GL871520">
    <property type="protein sequence ID" value="EGC28911.1"/>
    <property type="molecule type" value="Genomic_DNA"/>
</dbReference>
<organism evidence="1 2">
    <name type="scientific">Dictyostelium purpureum</name>
    <name type="common">Slime mold</name>
    <dbReference type="NCBI Taxonomy" id="5786"/>
    <lineage>
        <taxon>Eukaryota</taxon>
        <taxon>Amoebozoa</taxon>
        <taxon>Evosea</taxon>
        <taxon>Eumycetozoa</taxon>
        <taxon>Dictyostelia</taxon>
        <taxon>Dictyosteliales</taxon>
        <taxon>Dictyosteliaceae</taxon>
        <taxon>Dictyostelium</taxon>
    </lineage>
</organism>
<dbReference type="STRING" id="5786.F1A4H2"/>
<dbReference type="InParanoid" id="F1A4H2"/>
<dbReference type="OrthoDB" id="428577at2759"/>
<dbReference type="GO" id="GO:0106070">
    <property type="term" value="P:regulation of adenylate cyclase-activating G protein-coupled receptor signaling pathway"/>
    <property type="evidence" value="ECO:0007669"/>
    <property type="project" value="EnsemblProtists"/>
</dbReference>
<dbReference type="PANTHER" id="PTHR11781:SF22">
    <property type="entry name" value="TYPE I IODOTHYRONINE DEIODINASE"/>
    <property type="match status" value="1"/>
</dbReference>
<dbReference type="Pfam" id="PF00837">
    <property type="entry name" value="T4_deiodinase"/>
    <property type="match status" value="1"/>
</dbReference>
<gene>
    <name evidence="1" type="ORF">DICPUDRAFT_43625</name>
</gene>
<keyword evidence="2" id="KW-1185">Reference proteome</keyword>
<protein>
    <recommendedName>
        <fullName evidence="3">Iodothyronine deiodinase</fullName>
    </recommendedName>
</protein>
<evidence type="ECO:0000313" key="1">
    <source>
        <dbReference type="EMBL" id="EGC28911.1"/>
    </source>
</evidence>
<sequence length="228" mass="26923">MNLLINIQDYDEEEIKRAEARELKCPKVTEDCYKNGYHPSRWELGQVFLNGIWKPFKLNSILTYKKRERLKLETNTVCPDATLLEEGTENQVSLYDKFDNMPCDRPMYADCYIVYMKEIHPADEWYIGGDKISLCYKQPTTMQQRLEIVKALKEYAPFVTIPFLVDLMDNNFNKVYDAVPERLFILENKQFKYVGGPGPFGFVPEEVREYLTKRFKPEQTRQSLKPET</sequence>
<name>F1A4H2_DICPU</name>
<dbReference type="VEuPathDB" id="AmoebaDB:DICPUDRAFT_43625"/>
<dbReference type="Proteomes" id="UP000001064">
    <property type="component" value="Unassembled WGS sequence"/>
</dbReference>
<dbReference type="GO" id="GO:0016259">
    <property type="term" value="P:selenocysteine metabolic process"/>
    <property type="evidence" value="ECO:0007669"/>
    <property type="project" value="EnsemblProtists"/>
</dbReference>
<dbReference type="KEGG" id="dpp:DICPUDRAFT_43625"/>